<accession>A0A210PM01</accession>
<dbReference type="SUPFAM" id="SSF54373">
    <property type="entry name" value="FAD-linked reductases, C-terminal domain"/>
    <property type="match status" value="1"/>
</dbReference>
<dbReference type="GO" id="GO:0016614">
    <property type="term" value="F:oxidoreductase activity, acting on CH-OH group of donors"/>
    <property type="evidence" value="ECO:0007669"/>
    <property type="project" value="InterPro"/>
</dbReference>
<keyword evidence="7" id="KW-0472">Membrane</keyword>
<dbReference type="Pfam" id="PF05199">
    <property type="entry name" value="GMC_oxred_C"/>
    <property type="match status" value="1"/>
</dbReference>
<dbReference type="PROSITE" id="PS00623">
    <property type="entry name" value="GMC_OXRED_1"/>
    <property type="match status" value="1"/>
</dbReference>
<dbReference type="PIRSF" id="PIRSF000137">
    <property type="entry name" value="Alcohol_oxidase"/>
    <property type="match status" value="1"/>
</dbReference>
<dbReference type="GO" id="GO:0050660">
    <property type="term" value="F:flavin adenine dinucleotide binding"/>
    <property type="evidence" value="ECO:0007669"/>
    <property type="project" value="InterPro"/>
</dbReference>
<evidence type="ECO:0000256" key="5">
    <source>
        <dbReference type="PIRSR" id="PIRSR000137-2"/>
    </source>
</evidence>
<evidence type="ECO:0000256" key="6">
    <source>
        <dbReference type="RuleBase" id="RU003968"/>
    </source>
</evidence>
<evidence type="ECO:0000256" key="7">
    <source>
        <dbReference type="SAM" id="Phobius"/>
    </source>
</evidence>
<evidence type="ECO:0000313" key="10">
    <source>
        <dbReference type="EMBL" id="OWF37530.1"/>
    </source>
</evidence>
<dbReference type="InterPro" id="IPR012132">
    <property type="entry name" value="GMC_OxRdtase"/>
</dbReference>
<dbReference type="Proteomes" id="UP000242188">
    <property type="component" value="Unassembled WGS sequence"/>
</dbReference>
<keyword evidence="4 5" id="KW-0274">FAD</keyword>
<gene>
    <name evidence="10" type="ORF">KP79_PYT07401</name>
</gene>
<dbReference type="Gene3D" id="3.50.50.60">
    <property type="entry name" value="FAD/NAD(P)-binding domain"/>
    <property type="match status" value="1"/>
</dbReference>
<dbReference type="InterPro" id="IPR036188">
    <property type="entry name" value="FAD/NAD-bd_sf"/>
</dbReference>
<dbReference type="Gene3D" id="3.30.560.10">
    <property type="entry name" value="Glucose Oxidase, domain 3"/>
    <property type="match status" value="1"/>
</dbReference>
<evidence type="ECO:0000256" key="3">
    <source>
        <dbReference type="ARBA" id="ARBA00022630"/>
    </source>
</evidence>
<name>A0A210PM01_MIZYE</name>
<keyword evidence="7" id="KW-1133">Transmembrane helix</keyword>
<evidence type="ECO:0000256" key="4">
    <source>
        <dbReference type="ARBA" id="ARBA00022827"/>
    </source>
</evidence>
<feature type="binding site" evidence="5">
    <location>
        <position position="132"/>
    </location>
    <ligand>
        <name>FAD</name>
        <dbReference type="ChEBI" id="CHEBI:57692"/>
    </ligand>
</feature>
<proteinExistence type="inferred from homology"/>
<comment type="similarity">
    <text evidence="2 6">Belongs to the GMC oxidoreductase family.</text>
</comment>
<dbReference type="PANTHER" id="PTHR11552">
    <property type="entry name" value="GLUCOSE-METHANOL-CHOLINE GMC OXIDOREDUCTASE"/>
    <property type="match status" value="1"/>
</dbReference>
<evidence type="ECO:0000313" key="11">
    <source>
        <dbReference type="Proteomes" id="UP000242188"/>
    </source>
</evidence>
<dbReference type="Pfam" id="PF00732">
    <property type="entry name" value="GMC_oxred_N"/>
    <property type="match status" value="1"/>
</dbReference>
<comment type="cofactor">
    <cofactor evidence="1 5">
        <name>FAD</name>
        <dbReference type="ChEBI" id="CHEBI:57692"/>
    </cofactor>
</comment>
<dbReference type="STRING" id="6573.A0A210PM01"/>
<feature type="binding site" evidence="5">
    <location>
        <position position="266"/>
    </location>
    <ligand>
        <name>FAD</name>
        <dbReference type="ChEBI" id="CHEBI:57692"/>
    </ligand>
</feature>
<keyword evidence="11" id="KW-1185">Reference proteome</keyword>
<dbReference type="InterPro" id="IPR007867">
    <property type="entry name" value="GMC_OxRtase_C"/>
</dbReference>
<evidence type="ECO:0000259" key="8">
    <source>
        <dbReference type="PROSITE" id="PS00623"/>
    </source>
</evidence>
<feature type="transmembrane region" description="Helical" evidence="7">
    <location>
        <begin position="12"/>
        <end position="38"/>
    </location>
</feature>
<sequence length="608" mass="66863">MTADDFRRTLVWWLVLGILAGVVAVVYVTSVSSFHAIIDRTNSSYDFVIVGAGTAGSVLASRLTEDSDVKVLLLEAGGEETRDPNLHVPLLSSLQKNPDFEWMYYTVPQKYAAMGMNDRTLRIQRGRALGGTSILNNMLYLRGSKRGYDEWEKAGCRGWGFRDVIPYFLKSEDNEGDNFKPSAYHAAKGPLMVTPVSSPHPPLDDTFKQAAQQLGYKDMDCNGKESLGYCGAQATTKKGVRVSTSNAFLRPAMARQNLHVALFAHVTKVLISNGKAVGVEFLRNGRREIAGATQEVILSAGPVATPQILILSGVGPKDLLSDLKVAPQSIIPVGENLFDGLMVPMRVFINESFTITPARSTSVISRMKYKVSGAGYLPMPAGMFGHIFASSEEGSETPDLLISGMATLPEAWEGFDWNLKPNILKEMTENSDNNEEGMILMVQLLTPTSVGRVTLKSTNPFEHPTIDPHYLEDPADIKALIKGMKLAFKLTRTKAFKRLEPKLPRRFIPKCSKHKVNSDPYYECLIRYLAVSSETVGGTCKMGDIADNATVVDLHLRVKGIHQLRVVDASVLPSPLSGASYAPVVMVAEKAADIIKKSYQRRHKRRHS</sequence>
<comment type="caution">
    <text evidence="10">The sequence shown here is derived from an EMBL/GenBank/DDBJ whole genome shotgun (WGS) entry which is preliminary data.</text>
</comment>
<reference evidence="10 11" key="1">
    <citation type="journal article" date="2017" name="Nat. Ecol. Evol.">
        <title>Scallop genome provides insights into evolution of bilaterian karyotype and development.</title>
        <authorList>
            <person name="Wang S."/>
            <person name="Zhang J."/>
            <person name="Jiao W."/>
            <person name="Li J."/>
            <person name="Xun X."/>
            <person name="Sun Y."/>
            <person name="Guo X."/>
            <person name="Huan P."/>
            <person name="Dong B."/>
            <person name="Zhang L."/>
            <person name="Hu X."/>
            <person name="Sun X."/>
            <person name="Wang J."/>
            <person name="Zhao C."/>
            <person name="Wang Y."/>
            <person name="Wang D."/>
            <person name="Huang X."/>
            <person name="Wang R."/>
            <person name="Lv J."/>
            <person name="Li Y."/>
            <person name="Zhang Z."/>
            <person name="Liu B."/>
            <person name="Lu W."/>
            <person name="Hui Y."/>
            <person name="Liang J."/>
            <person name="Zhou Z."/>
            <person name="Hou R."/>
            <person name="Li X."/>
            <person name="Liu Y."/>
            <person name="Li H."/>
            <person name="Ning X."/>
            <person name="Lin Y."/>
            <person name="Zhao L."/>
            <person name="Xing Q."/>
            <person name="Dou J."/>
            <person name="Li Y."/>
            <person name="Mao J."/>
            <person name="Guo H."/>
            <person name="Dou H."/>
            <person name="Li T."/>
            <person name="Mu C."/>
            <person name="Jiang W."/>
            <person name="Fu Q."/>
            <person name="Fu X."/>
            <person name="Miao Y."/>
            <person name="Liu J."/>
            <person name="Yu Q."/>
            <person name="Li R."/>
            <person name="Liao H."/>
            <person name="Li X."/>
            <person name="Kong Y."/>
            <person name="Jiang Z."/>
            <person name="Chourrout D."/>
            <person name="Li R."/>
            <person name="Bao Z."/>
        </authorList>
    </citation>
    <scope>NUCLEOTIDE SEQUENCE [LARGE SCALE GENOMIC DNA]</scope>
    <source>
        <strain evidence="10 11">PY_sf001</strain>
    </source>
</reference>
<keyword evidence="3 6" id="KW-0285">Flavoprotein</keyword>
<dbReference type="PROSITE" id="PS00624">
    <property type="entry name" value="GMC_OXRED_2"/>
    <property type="match status" value="1"/>
</dbReference>
<feature type="domain" description="Glucose-methanol-choline oxidoreductase N-terminal" evidence="9">
    <location>
        <begin position="301"/>
        <end position="315"/>
    </location>
</feature>
<dbReference type="OrthoDB" id="269227at2759"/>
<evidence type="ECO:0000256" key="2">
    <source>
        <dbReference type="ARBA" id="ARBA00010790"/>
    </source>
</evidence>
<feature type="domain" description="Glucose-methanol-choline oxidoreductase N-terminal" evidence="8">
    <location>
        <begin position="126"/>
        <end position="149"/>
    </location>
</feature>
<organism evidence="10 11">
    <name type="scientific">Mizuhopecten yessoensis</name>
    <name type="common">Japanese scallop</name>
    <name type="synonym">Patinopecten yessoensis</name>
    <dbReference type="NCBI Taxonomy" id="6573"/>
    <lineage>
        <taxon>Eukaryota</taxon>
        <taxon>Metazoa</taxon>
        <taxon>Spiralia</taxon>
        <taxon>Lophotrochozoa</taxon>
        <taxon>Mollusca</taxon>
        <taxon>Bivalvia</taxon>
        <taxon>Autobranchia</taxon>
        <taxon>Pteriomorphia</taxon>
        <taxon>Pectinida</taxon>
        <taxon>Pectinoidea</taxon>
        <taxon>Pectinidae</taxon>
        <taxon>Mizuhopecten</taxon>
    </lineage>
</organism>
<protein>
    <submittedName>
        <fullName evidence="10">Glucose dehydrogenase [acceptor]</fullName>
    </submittedName>
</protein>
<dbReference type="InterPro" id="IPR000172">
    <property type="entry name" value="GMC_OxRdtase_N"/>
</dbReference>
<dbReference type="AlphaFoldDB" id="A0A210PM01"/>
<evidence type="ECO:0000256" key="1">
    <source>
        <dbReference type="ARBA" id="ARBA00001974"/>
    </source>
</evidence>
<evidence type="ECO:0000259" key="9">
    <source>
        <dbReference type="PROSITE" id="PS00624"/>
    </source>
</evidence>
<dbReference type="EMBL" id="NEDP02005587">
    <property type="protein sequence ID" value="OWF37530.1"/>
    <property type="molecule type" value="Genomic_DNA"/>
</dbReference>
<dbReference type="SUPFAM" id="SSF51905">
    <property type="entry name" value="FAD/NAD(P)-binding domain"/>
    <property type="match status" value="1"/>
</dbReference>
<dbReference type="PANTHER" id="PTHR11552:SF147">
    <property type="entry name" value="CHOLINE DEHYDROGENASE, MITOCHONDRIAL"/>
    <property type="match status" value="1"/>
</dbReference>
<keyword evidence="7" id="KW-0812">Transmembrane</keyword>